<comment type="caution">
    <text evidence="2">The sequence shown here is derived from an EMBL/GenBank/DDBJ whole genome shotgun (WGS) entry which is preliminary data.</text>
</comment>
<keyword evidence="3" id="KW-1185">Reference proteome</keyword>
<reference evidence="2 3" key="1">
    <citation type="journal article" date="2020" name="Microbiol. Res.">
        <title>Flavobacterium pokkalii sp. nov., a novel plant growth promoting native rhizobacteria isolated from pokkali rice grown in coastal saline affected agricultural regions of southern India, Kerala.</title>
        <authorList>
            <person name="Menon R.R."/>
            <person name="Kumari S."/>
            <person name="Viver T."/>
            <person name="Rameshkumar N."/>
        </authorList>
    </citation>
    <scope>NUCLEOTIDE SEQUENCE [LARGE SCALE GENOMIC DNA]</scope>
    <source>
        <strain evidence="2 3">L1I52</strain>
    </source>
</reference>
<keyword evidence="1" id="KW-0472">Membrane</keyword>
<feature type="transmembrane region" description="Helical" evidence="1">
    <location>
        <begin position="6"/>
        <end position="30"/>
    </location>
</feature>
<dbReference type="EMBL" id="NASZ01000004">
    <property type="protein sequence ID" value="MBD0724465.1"/>
    <property type="molecule type" value="Genomic_DNA"/>
</dbReference>
<proteinExistence type="predicted"/>
<evidence type="ECO:0000313" key="2">
    <source>
        <dbReference type="EMBL" id="MBD0724465.1"/>
    </source>
</evidence>
<protein>
    <submittedName>
        <fullName evidence="2">Uncharacterized protein</fullName>
    </submittedName>
</protein>
<name>A0ABR7UNY5_9FLAO</name>
<dbReference type="Proteomes" id="UP000661715">
    <property type="component" value="Unassembled WGS sequence"/>
</dbReference>
<accession>A0ABR7UNY5</accession>
<sequence length="153" mass="17395">MTTYETLKIIIELLKIITWPIVIIVILLIFKKNIKQLFGRLANIEGSLGSWNIKIQAKEHMEQTIKEAIDLEKQGKSKDAEKLISDNTEIISKALGLTESDIKDLIDIKQGKNKNRWGKIHLVNAGLVELDGNNLTEAGQIIIDRFLKHNQKK</sequence>
<keyword evidence="1" id="KW-0812">Transmembrane</keyword>
<gene>
    <name evidence="2" type="ORF">B6A10_04665</name>
</gene>
<evidence type="ECO:0000256" key="1">
    <source>
        <dbReference type="SAM" id="Phobius"/>
    </source>
</evidence>
<dbReference type="RefSeq" id="WP_188219898.1">
    <property type="nucleotide sequence ID" value="NZ_NASZ01000004.1"/>
</dbReference>
<organism evidence="2 3">
    <name type="scientific">Flavobacterium pokkalii</name>
    <dbReference type="NCBI Taxonomy" id="1940408"/>
    <lineage>
        <taxon>Bacteria</taxon>
        <taxon>Pseudomonadati</taxon>
        <taxon>Bacteroidota</taxon>
        <taxon>Flavobacteriia</taxon>
        <taxon>Flavobacteriales</taxon>
        <taxon>Flavobacteriaceae</taxon>
        <taxon>Flavobacterium</taxon>
    </lineage>
</organism>
<keyword evidence="1" id="KW-1133">Transmembrane helix</keyword>
<evidence type="ECO:0000313" key="3">
    <source>
        <dbReference type="Proteomes" id="UP000661715"/>
    </source>
</evidence>